<reference evidence="2" key="1">
    <citation type="submission" date="2016-11" db="EMBL/GenBank/DDBJ databases">
        <authorList>
            <person name="Varghese N."/>
            <person name="Submissions S."/>
        </authorList>
    </citation>
    <scope>NUCLEOTIDE SEQUENCE [LARGE SCALE GENOMIC DNA]</scope>
    <source>
        <strain evidence="2">DSM 100564</strain>
    </source>
</reference>
<evidence type="ECO:0000313" key="1">
    <source>
        <dbReference type="EMBL" id="SHI48090.1"/>
    </source>
</evidence>
<evidence type="ECO:0000313" key="2">
    <source>
        <dbReference type="Proteomes" id="UP000183982"/>
    </source>
</evidence>
<name>A0A1M6BH40_9RHOB</name>
<dbReference type="AlphaFoldDB" id="A0A1M6BH40"/>
<dbReference type="RefSeq" id="WP_073248520.1">
    <property type="nucleotide sequence ID" value="NZ_FQZQ01000001.1"/>
</dbReference>
<gene>
    <name evidence="1" type="ORF">SAMN05444000_101232</name>
</gene>
<dbReference type="STRING" id="1470563.SAMN05444000_101232"/>
<accession>A0A1M6BH40</accession>
<sequence>MTTYLPKEVQEGLEAAQKKSLKKSSRIRVEADGRSFRVLKFREDGFSLDVEDAPHLRGLVDLYDGGFHLSQCLIVASEEEGDLMHYEFKRSTPAAQNAPVDFYRGENAPVALITDEG</sequence>
<keyword evidence="2" id="KW-1185">Reference proteome</keyword>
<dbReference type="OrthoDB" id="7658488at2"/>
<protein>
    <submittedName>
        <fullName evidence="1">Uncharacterized protein</fullName>
    </submittedName>
</protein>
<dbReference type="Proteomes" id="UP000183982">
    <property type="component" value="Unassembled WGS sequence"/>
</dbReference>
<organism evidence="1 2">
    <name type="scientific">Shimia gijangensis</name>
    <dbReference type="NCBI Taxonomy" id="1470563"/>
    <lineage>
        <taxon>Bacteria</taxon>
        <taxon>Pseudomonadati</taxon>
        <taxon>Pseudomonadota</taxon>
        <taxon>Alphaproteobacteria</taxon>
        <taxon>Rhodobacterales</taxon>
        <taxon>Roseobacteraceae</taxon>
    </lineage>
</organism>
<dbReference type="EMBL" id="FQZQ01000001">
    <property type="protein sequence ID" value="SHI48090.1"/>
    <property type="molecule type" value="Genomic_DNA"/>
</dbReference>
<proteinExistence type="predicted"/>